<evidence type="ECO:0000256" key="7">
    <source>
        <dbReference type="SAM" id="Phobius"/>
    </source>
</evidence>
<feature type="transmembrane region" description="Helical" evidence="7">
    <location>
        <begin position="368"/>
        <end position="393"/>
    </location>
</feature>
<keyword evidence="10" id="KW-1185">Reference proteome</keyword>
<dbReference type="InterPro" id="IPR011701">
    <property type="entry name" value="MFS"/>
</dbReference>
<feature type="transmembrane region" description="Helical" evidence="7">
    <location>
        <begin position="53"/>
        <end position="72"/>
    </location>
</feature>
<dbReference type="GO" id="GO:0005886">
    <property type="term" value="C:plasma membrane"/>
    <property type="evidence" value="ECO:0007669"/>
    <property type="project" value="UniProtKB-SubCell"/>
</dbReference>
<feature type="transmembrane region" description="Helical" evidence="7">
    <location>
        <begin position="255"/>
        <end position="274"/>
    </location>
</feature>
<accession>A0A1V2JHP3</accession>
<feature type="transmembrane region" description="Helical" evidence="7">
    <location>
        <begin position="286"/>
        <end position="303"/>
    </location>
</feature>
<evidence type="ECO:0000256" key="1">
    <source>
        <dbReference type="ARBA" id="ARBA00004651"/>
    </source>
</evidence>
<keyword evidence="5 7" id="KW-1133">Transmembrane helix</keyword>
<dbReference type="InterPro" id="IPR050171">
    <property type="entry name" value="MFS_Transporters"/>
</dbReference>
<evidence type="ECO:0000256" key="6">
    <source>
        <dbReference type="ARBA" id="ARBA00023136"/>
    </source>
</evidence>
<dbReference type="SUPFAM" id="SSF103473">
    <property type="entry name" value="MFS general substrate transporter"/>
    <property type="match status" value="1"/>
</dbReference>
<dbReference type="PROSITE" id="PS50850">
    <property type="entry name" value="MFS"/>
    <property type="match status" value="1"/>
</dbReference>
<dbReference type="InterPro" id="IPR020846">
    <property type="entry name" value="MFS_dom"/>
</dbReference>
<feature type="domain" description="Major facilitator superfamily (MFS) profile" evidence="8">
    <location>
        <begin position="13"/>
        <end position="405"/>
    </location>
</feature>
<dbReference type="PANTHER" id="PTHR23517:SF13">
    <property type="entry name" value="MAJOR FACILITATOR SUPERFAMILY MFS_1"/>
    <property type="match status" value="1"/>
</dbReference>
<dbReference type="GO" id="GO:0022857">
    <property type="term" value="F:transmembrane transporter activity"/>
    <property type="evidence" value="ECO:0007669"/>
    <property type="project" value="InterPro"/>
</dbReference>
<dbReference type="Gene3D" id="1.20.1250.20">
    <property type="entry name" value="MFS general substrate transporter like domains"/>
    <property type="match status" value="1"/>
</dbReference>
<dbReference type="PANTHER" id="PTHR23517">
    <property type="entry name" value="RESISTANCE PROTEIN MDTM, PUTATIVE-RELATED-RELATED"/>
    <property type="match status" value="1"/>
</dbReference>
<evidence type="ECO:0000256" key="5">
    <source>
        <dbReference type="ARBA" id="ARBA00022989"/>
    </source>
</evidence>
<protein>
    <submittedName>
        <fullName evidence="9">MFS transporter</fullName>
    </submittedName>
</protein>
<dbReference type="GeneID" id="57373679"/>
<evidence type="ECO:0000256" key="2">
    <source>
        <dbReference type="ARBA" id="ARBA00022448"/>
    </source>
</evidence>
<dbReference type="EMBL" id="MNPV01000004">
    <property type="protein sequence ID" value="ONH44872.1"/>
    <property type="molecule type" value="Genomic_DNA"/>
</dbReference>
<dbReference type="Pfam" id="PF07690">
    <property type="entry name" value="MFS_1"/>
    <property type="match status" value="1"/>
</dbReference>
<feature type="transmembrane region" description="Helical" evidence="7">
    <location>
        <begin position="343"/>
        <end position="362"/>
    </location>
</feature>
<dbReference type="OrthoDB" id="6836481at2"/>
<evidence type="ECO:0000256" key="4">
    <source>
        <dbReference type="ARBA" id="ARBA00022692"/>
    </source>
</evidence>
<feature type="transmembrane region" description="Helical" evidence="7">
    <location>
        <begin position="172"/>
        <end position="190"/>
    </location>
</feature>
<evidence type="ECO:0000313" key="10">
    <source>
        <dbReference type="Proteomes" id="UP000188559"/>
    </source>
</evidence>
<organism evidence="9 10">
    <name type="scientific">Pseudomonas azotoformans</name>
    <dbReference type="NCBI Taxonomy" id="47878"/>
    <lineage>
        <taxon>Bacteria</taxon>
        <taxon>Pseudomonadati</taxon>
        <taxon>Pseudomonadota</taxon>
        <taxon>Gammaproteobacteria</taxon>
        <taxon>Pseudomonadales</taxon>
        <taxon>Pseudomonadaceae</taxon>
        <taxon>Pseudomonas</taxon>
    </lineage>
</organism>
<keyword evidence="3" id="KW-1003">Cell membrane</keyword>
<sequence>MSAKSTQHGSTGLLLFLALSLVVALMNSSAPTPLYPLYKEHLQLSSVDLTYIFGAYGIGVLAALIVLAGVAGRIKEQRFLLVPAIALVMFGAWLCALCDSLLALCVARMIAGLGAGIMTTSVNVSLVRFGPRDNGKLAATLATLAMITGLALGPILSGVALQLDLNPASLPFWLIMAAIAGTGAGALALWPRNGSLPSLDHPHASSSLREGLRGIGRPFHLCAWSVFFSWSLAACIFVMGPGAAEQQLGLGDRGLFGYCMAVYLLIAGASQLLCRRLEAPRALRSGLIAQCAALLLLLAAFNAHSLILAGFGLGVAGYAYGAIFVGSARLINQLAPAHCHAKLVAYFYTTIYLFNAVPIPLGLLVDSMGLACGVLIALTVFLVIGAVLVLLAAKARLPHAHPLPG</sequence>
<keyword evidence="6 7" id="KW-0472">Membrane</keyword>
<feature type="transmembrane region" description="Helical" evidence="7">
    <location>
        <begin position="79"/>
        <end position="104"/>
    </location>
</feature>
<comment type="caution">
    <text evidence="9">The sequence shown here is derived from an EMBL/GenBank/DDBJ whole genome shotgun (WGS) entry which is preliminary data.</text>
</comment>
<keyword evidence="4 7" id="KW-0812">Transmembrane</keyword>
<keyword evidence="2" id="KW-0813">Transport</keyword>
<reference evidence="9 10" key="1">
    <citation type="submission" date="2016-10" db="EMBL/GenBank/DDBJ databases">
        <title>Pseudomonas lactis sp. nov. and Pseudomonas paralactis sp. nov., isolated from bovine raw milk.</title>
        <authorList>
            <person name="Von Neubeck M."/>
            <person name="Huptas C."/>
            <person name="Glueck C."/>
            <person name="Krewinkel M."/>
            <person name="Stoeckel M."/>
            <person name="Stressler T."/>
            <person name="Fischer L."/>
            <person name="Hinrichs J."/>
            <person name="Scherer S."/>
            <person name="Wenning M."/>
        </authorList>
    </citation>
    <scope>NUCLEOTIDE SEQUENCE [LARGE SCALE GENOMIC DNA]</scope>
    <source>
        <strain evidence="9 10">DSM 18862</strain>
    </source>
</reference>
<feature type="transmembrane region" description="Helical" evidence="7">
    <location>
        <begin position="137"/>
        <end position="160"/>
    </location>
</feature>
<evidence type="ECO:0000313" key="9">
    <source>
        <dbReference type="EMBL" id="ONH44872.1"/>
    </source>
</evidence>
<feature type="transmembrane region" description="Helical" evidence="7">
    <location>
        <begin position="110"/>
        <end position="130"/>
    </location>
</feature>
<proteinExistence type="predicted"/>
<name>A0A1V2JHP3_PSEAZ</name>
<feature type="transmembrane region" description="Helical" evidence="7">
    <location>
        <begin position="309"/>
        <end position="331"/>
    </location>
</feature>
<gene>
    <name evidence="9" type="ORF">BLL37_16250</name>
</gene>
<evidence type="ECO:0000259" key="8">
    <source>
        <dbReference type="PROSITE" id="PS50850"/>
    </source>
</evidence>
<dbReference type="InterPro" id="IPR036259">
    <property type="entry name" value="MFS_trans_sf"/>
</dbReference>
<comment type="subcellular location">
    <subcellularLocation>
        <location evidence="1">Cell membrane</location>
        <topology evidence="1">Multi-pass membrane protein</topology>
    </subcellularLocation>
</comment>
<feature type="transmembrane region" description="Helical" evidence="7">
    <location>
        <begin position="221"/>
        <end position="243"/>
    </location>
</feature>
<evidence type="ECO:0000256" key="3">
    <source>
        <dbReference type="ARBA" id="ARBA00022475"/>
    </source>
</evidence>
<dbReference type="Proteomes" id="UP000188559">
    <property type="component" value="Unassembled WGS sequence"/>
</dbReference>
<dbReference type="RefSeq" id="WP_071495718.1">
    <property type="nucleotide sequence ID" value="NZ_LT629702.1"/>
</dbReference>
<dbReference type="AlphaFoldDB" id="A0A1V2JHP3"/>